<sequence>MPEIGSTGVAFTMVAREWRCKYAMGPDGGPGDSACLKACQALLSEYLAELKQLPNAEVSRVVCGGCGDFKVVINQPAADHGEWGKKEFAPEAAFMEKLKAIDGTQRHETQEYTFEKL</sequence>
<protein>
    <submittedName>
        <fullName evidence="1">Uncharacterized protein</fullName>
    </submittedName>
</protein>
<accession>A0A7S3AKC5</accession>
<dbReference type="AlphaFoldDB" id="A0A7S3AKC5"/>
<reference evidence="1" key="1">
    <citation type="submission" date="2021-01" db="EMBL/GenBank/DDBJ databases">
        <authorList>
            <person name="Corre E."/>
            <person name="Pelletier E."/>
            <person name="Niang G."/>
            <person name="Scheremetjew M."/>
            <person name="Finn R."/>
            <person name="Kale V."/>
            <person name="Holt S."/>
            <person name="Cochrane G."/>
            <person name="Meng A."/>
            <person name="Brown T."/>
            <person name="Cohen L."/>
        </authorList>
    </citation>
    <scope>NUCLEOTIDE SEQUENCE</scope>
    <source>
        <strain evidence="1">CCMP281</strain>
    </source>
</reference>
<gene>
    <name evidence="1" type="ORF">HERI1096_LOCUS5799</name>
</gene>
<name>A0A7S3AKC5_9EUKA</name>
<proteinExistence type="predicted"/>
<organism evidence="1">
    <name type="scientific">Haptolina ericina</name>
    <dbReference type="NCBI Taxonomy" id="156174"/>
    <lineage>
        <taxon>Eukaryota</taxon>
        <taxon>Haptista</taxon>
        <taxon>Haptophyta</taxon>
        <taxon>Prymnesiophyceae</taxon>
        <taxon>Prymnesiales</taxon>
        <taxon>Prymnesiaceae</taxon>
        <taxon>Haptolina</taxon>
    </lineage>
</organism>
<evidence type="ECO:0000313" key="1">
    <source>
        <dbReference type="EMBL" id="CAE0105141.1"/>
    </source>
</evidence>
<dbReference type="EMBL" id="HBHX01010462">
    <property type="protein sequence ID" value="CAE0105141.1"/>
    <property type="molecule type" value="Transcribed_RNA"/>
</dbReference>